<protein>
    <recommendedName>
        <fullName evidence="6">Flavin-containing monooxygenase</fullName>
    </recommendedName>
</protein>
<evidence type="ECO:0000313" key="5">
    <source>
        <dbReference type="Proteomes" id="UP001465668"/>
    </source>
</evidence>
<accession>A0ABR2XLH7</accession>
<name>A0ABR2XLH7_9PEZI</name>
<evidence type="ECO:0000313" key="4">
    <source>
        <dbReference type="EMBL" id="KAK9774545.1"/>
    </source>
</evidence>
<dbReference type="SUPFAM" id="SSF51905">
    <property type="entry name" value="FAD/NAD(P)-binding domain"/>
    <property type="match status" value="2"/>
</dbReference>
<dbReference type="EMBL" id="JARVKM010000041">
    <property type="protein sequence ID" value="KAK9774545.1"/>
    <property type="molecule type" value="Genomic_DNA"/>
</dbReference>
<sequence length="595" mass="67493">MEELDLIVVGAGWYGLGAAKVFHEINPDKSFLVLEIAATLGGVWAKQRLYPGLKTNNMLGTYEYPDYPMKTEIFGVKPGEHIPGEVVHDYLTKYAEKFNVIDHIRYNSKVELAEHQETGGWILTVHVNDDRTGDRKEVKISTKKLIVATGLTSDPFMPHIEGEEFFGAPLFHSIDLRQHADMENNAGKRVTVFGATKSGWDAVYTYATRGVEVDWVIRQSGHGPAWMAPPYVTPLKKWLEKLVHTRLLTWFSPCIWAAAGGYNGIRWFWHETAVGRAITNAFWAILGNDVITLNKLDSHPEMAKLKPWSLPMFTGTSFSILNYDTDFFELLRNGSVKIHIADITGLSDHTVLLSSGMQLRSDALCCVTGWKPLPPMKFLPEGIEQELGIPHAPLATDPHGLVHKADQEILARFPRLKDQPVYNKRYIPLVDNKGISTTDTINPSTELTPYTLYRFMIPPAATFLKHRDIAFAGMLMNFSTTIMAHLQALWINAYFRDEISFPDWTSSDVMDELQYETVLFSRFGKWHYPGGRSEHHPDFVFDAVSYLDLLASDVGLQVHRKKGWLAEILEPYGPEDYSNAVAEWMENRHALKRRE</sequence>
<dbReference type="Pfam" id="PF13738">
    <property type="entry name" value="Pyr_redox_3"/>
    <property type="match status" value="1"/>
</dbReference>
<organism evidence="4 5">
    <name type="scientific">Seiridium cardinale</name>
    <dbReference type="NCBI Taxonomy" id="138064"/>
    <lineage>
        <taxon>Eukaryota</taxon>
        <taxon>Fungi</taxon>
        <taxon>Dikarya</taxon>
        <taxon>Ascomycota</taxon>
        <taxon>Pezizomycotina</taxon>
        <taxon>Sordariomycetes</taxon>
        <taxon>Xylariomycetidae</taxon>
        <taxon>Amphisphaeriales</taxon>
        <taxon>Sporocadaceae</taxon>
        <taxon>Seiridium</taxon>
    </lineage>
</organism>
<gene>
    <name evidence="4" type="ORF">SCAR479_08893</name>
</gene>
<evidence type="ECO:0000256" key="3">
    <source>
        <dbReference type="ARBA" id="ARBA00023002"/>
    </source>
</evidence>
<dbReference type="Gene3D" id="3.50.50.60">
    <property type="entry name" value="FAD/NAD(P)-binding domain"/>
    <property type="match status" value="1"/>
</dbReference>
<keyword evidence="5" id="KW-1185">Reference proteome</keyword>
<keyword evidence="2" id="KW-0274">FAD</keyword>
<dbReference type="Proteomes" id="UP001465668">
    <property type="component" value="Unassembled WGS sequence"/>
</dbReference>
<proteinExistence type="predicted"/>
<reference evidence="4 5" key="1">
    <citation type="submission" date="2024-02" db="EMBL/GenBank/DDBJ databases">
        <title>First draft genome assembly of two strains of Seiridium cardinale.</title>
        <authorList>
            <person name="Emiliani G."/>
            <person name="Scali E."/>
        </authorList>
    </citation>
    <scope>NUCLEOTIDE SEQUENCE [LARGE SCALE GENOMIC DNA]</scope>
    <source>
        <strain evidence="4 5">BM-138-000479</strain>
    </source>
</reference>
<evidence type="ECO:0000256" key="2">
    <source>
        <dbReference type="ARBA" id="ARBA00022827"/>
    </source>
</evidence>
<keyword evidence="1" id="KW-0285">Flavoprotein</keyword>
<evidence type="ECO:0000256" key="1">
    <source>
        <dbReference type="ARBA" id="ARBA00022630"/>
    </source>
</evidence>
<evidence type="ECO:0008006" key="6">
    <source>
        <dbReference type="Google" id="ProtNLM"/>
    </source>
</evidence>
<comment type="caution">
    <text evidence="4">The sequence shown here is derived from an EMBL/GenBank/DDBJ whole genome shotgun (WGS) entry which is preliminary data.</text>
</comment>
<dbReference type="PANTHER" id="PTHR23023">
    <property type="entry name" value="DIMETHYLANILINE MONOOXYGENASE"/>
    <property type="match status" value="1"/>
</dbReference>
<dbReference type="InterPro" id="IPR050346">
    <property type="entry name" value="FMO-like"/>
</dbReference>
<dbReference type="InterPro" id="IPR036188">
    <property type="entry name" value="FAD/NAD-bd_sf"/>
</dbReference>
<keyword evidence="3" id="KW-0560">Oxidoreductase</keyword>